<feature type="transmembrane region" description="Helical" evidence="1">
    <location>
        <begin position="43"/>
        <end position="61"/>
    </location>
</feature>
<keyword evidence="1" id="KW-0472">Membrane</keyword>
<comment type="caution">
    <text evidence="2">The sequence shown here is derived from an EMBL/GenBank/DDBJ whole genome shotgun (WGS) entry which is preliminary data.</text>
</comment>
<proteinExistence type="predicted"/>
<dbReference type="Proteomes" id="UP000321814">
    <property type="component" value="Unassembled WGS sequence"/>
</dbReference>
<evidence type="ECO:0000313" key="2">
    <source>
        <dbReference type="EMBL" id="TXK81678.1"/>
    </source>
</evidence>
<dbReference type="EMBL" id="VRLR01000003">
    <property type="protein sequence ID" value="TXK81678.1"/>
    <property type="molecule type" value="Genomic_DNA"/>
</dbReference>
<reference evidence="2 3" key="1">
    <citation type="submission" date="2019-08" db="EMBL/GenBank/DDBJ databases">
        <title>Draft genome analysis of Rheinheimera tangshanensis isolated from the roots of fresh rice plants (Oryza sativa).</title>
        <authorList>
            <person name="Yu Q."/>
            <person name="Qi Y."/>
            <person name="Zhang H."/>
            <person name="Pu J."/>
        </authorList>
    </citation>
    <scope>NUCLEOTIDE SEQUENCE [LARGE SCALE GENOMIC DNA]</scope>
    <source>
        <strain evidence="2 3">JA3-B52</strain>
    </source>
</reference>
<keyword evidence="1" id="KW-0812">Transmembrane</keyword>
<evidence type="ECO:0000313" key="3">
    <source>
        <dbReference type="Proteomes" id="UP000321814"/>
    </source>
</evidence>
<evidence type="ECO:0000256" key="1">
    <source>
        <dbReference type="SAM" id="Phobius"/>
    </source>
</evidence>
<name>A0A5C8M186_9GAMM</name>
<feature type="transmembrane region" description="Helical" evidence="1">
    <location>
        <begin position="12"/>
        <end position="31"/>
    </location>
</feature>
<dbReference type="AlphaFoldDB" id="A0A5C8M186"/>
<gene>
    <name evidence="2" type="ORF">FU839_07185</name>
</gene>
<keyword evidence="3" id="KW-1185">Reference proteome</keyword>
<organism evidence="2 3">
    <name type="scientific">Rheinheimera tangshanensis</name>
    <dbReference type="NCBI Taxonomy" id="400153"/>
    <lineage>
        <taxon>Bacteria</taxon>
        <taxon>Pseudomonadati</taxon>
        <taxon>Pseudomonadota</taxon>
        <taxon>Gammaproteobacteria</taxon>
        <taxon>Chromatiales</taxon>
        <taxon>Chromatiaceae</taxon>
        <taxon>Rheinheimera</taxon>
    </lineage>
</organism>
<dbReference type="OrthoDB" id="5771627at2"/>
<dbReference type="RefSeq" id="WP_147903804.1">
    <property type="nucleotide sequence ID" value="NZ_BAAAGC010000008.1"/>
</dbReference>
<keyword evidence="1" id="KW-1133">Transmembrane helix</keyword>
<accession>A0A5C8M186</accession>
<protein>
    <submittedName>
        <fullName evidence="2">Uncharacterized protein</fullName>
    </submittedName>
</protein>
<sequence>MMKLPKKPVNAVLFYIGTLGLLTQVLLSFYLLTQGRTMDWHWWFHWMAPTLCLLWGIVPALQLQKED</sequence>